<proteinExistence type="predicted"/>
<feature type="compositionally biased region" description="Low complexity" evidence="1">
    <location>
        <begin position="87"/>
        <end position="106"/>
    </location>
</feature>
<reference evidence="2 3" key="1">
    <citation type="journal article" date="2000" name="Arch. Microbiol.">
        <title>Rhodobaca bogoriensis gen. nov. and sp. nov., an alkaliphilic purple nonsulfur bacterium from African Rift Valley soda lakes.</title>
        <authorList>
            <person name="Milford A.D."/>
            <person name="Achenbach L.A."/>
            <person name="Jung D.O."/>
            <person name="Madigan M.T."/>
        </authorList>
    </citation>
    <scope>NUCLEOTIDE SEQUENCE [LARGE SCALE GENOMIC DNA]</scope>
    <source>
        <strain evidence="2 3">2376</strain>
    </source>
</reference>
<keyword evidence="3" id="KW-1185">Reference proteome</keyword>
<dbReference type="AlphaFoldDB" id="A0A7Z0KWL6"/>
<dbReference type="RefSeq" id="WP_179904893.1">
    <property type="nucleotide sequence ID" value="NZ_JACBXS010000006.1"/>
</dbReference>
<evidence type="ECO:0000256" key="1">
    <source>
        <dbReference type="SAM" id="MobiDB-lite"/>
    </source>
</evidence>
<dbReference type="Proteomes" id="UP000529417">
    <property type="component" value="Unassembled WGS sequence"/>
</dbReference>
<organism evidence="2 3">
    <name type="scientific">Rhabdonatronobacter sediminivivens</name>
    <dbReference type="NCBI Taxonomy" id="2743469"/>
    <lineage>
        <taxon>Bacteria</taxon>
        <taxon>Pseudomonadati</taxon>
        <taxon>Pseudomonadota</taxon>
        <taxon>Alphaproteobacteria</taxon>
        <taxon>Rhodobacterales</taxon>
        <taxon>Paracoccaceae</taxon>
        <taxon>Rhabdonatronobacter</taxon>
    </lineage>
</organism>
<dbReference type="EMBL" id="JACBXS010000006">
    <property type="protein sequence ID" value="NYS24187.1"/>
    <property type="molecule type" value="Genomic_DNA"/>
</dbReference>
<gene>
    <name evidence="2" type="ORF">HUK65_04210</name>
</gene>
<feature type="region of interest" description="Disordered" evidence="1">
    <location>
        <begin position="46"/>
        <end position="117"/>
    </location>
</feature>
<protein>
    <submittedName>
        <fullName evidence="2">Uncharacterized protein</fullName>
    </submittedName>
</protein>
<evidence type="ECO:0000313" key="2">
    <source>
        <dbReference type="EMBL" id="NYS24187.1"/>
    </source>
</evidence>
<comment type="caution">
    <text evidence="2">The sequence shown here is derived from an EMBL/GenBank/DDBJ whole genome shotgun (WGS) entry which is preliminary data.</text>
</comment>
<name>A0A7Z0KWL6_9RHOB</name>
<evidence type="ECO:0000313" key="3">
    <source>
        <dbReference type="Proteomes" id="UP000529417"/>
    </source>
</evidence>
<sequence>MSDSLSPREIEDVLSSIRRLVSQEAALARAPSDRLLLTPSLRVVNTNGMPEAANGPASPQPTAADAGQPDGESVNAAVRRIAAENRGAAGSAPGGADAQDAEAGAPSMPQPRPDAEEAPADVVIDEAMLRDLVAQILREELHGTMGERLTRSIRKLVRAEVARALSEREFL</sequence>
<accession>A0A7Z0KWL6</accession>